<proteinExistence type="predicted"/>
<comment type="caution">
    <text evidence="1">The sequence shown here is derived from an EMBL/GenBank/DDBJ whole genome shotgun (WGS) entry which is preliminary data.</text>
</comment>
<reference evidence="1" key="1">
    <citation type="submission" date="2020-09" db="EMBL/GenBank/DDBJ databases">
        <title>Genome-Enabled Discovery of Anthraquinone Biosynthesis in Senna tora.</title>
        <authorList>
            <person name="Kang S.-H."/>
            <person name="Pandey R.P."/>
            <person name="Lee C.-M."/>
            <person name="Sim J.-S."/>
            <person name="Jeong J.-T."/>
            <person name="Choi B.-S."/>
            <person name="Jung M."/>
            <person name="Ginzburg D."/>
            <person name="Zhao K."/>
            <person name="Won S.Y."/>
            <person name="Oh T.-J."/>
            <person name="Yu Y."/>
            <person name="Kim N.-H."/>
            <person name="Lee O.R."/>
            <person name="Lee T.-H."/>
            <person name="Bashyal P."/>
            <person name="Kim T.-S."/>
            <person name="Lee W.-H."/>
            <person name="Kawkins C."/>
            <person name="Kim C.-K."/>
            <person name="Kim J.S."/>
            <person name="Ahn B.O."/>
            <person name="Rhee S.Y."/>
            <person name="Sohng J.K."/>
        </authorList>
    </citation>
    <scope>NUCLEOTIDE SEQUENCE</scope>
    <source>
        <tissue evidence="1">Leaf</tissue>
    </source>
</reference>
<organism evidence="1 2">
    <name type="scientific">Senna tora</name>
    <dbReference type="NCBI Taxonomy" id="362788"/>
    <lineage>
        <taxon>Eukaryota</taxon>
        <taxon>Viridiplantae</taxon>
        <taxon>Streptophyta</taxon>
        <taxon>Embryophyta</taxon>
        <taxon>Tracheophyta</taxon>
        <taxon>Spermatophyta</taxon>
        <taxon>Magnoliopsida</taxon>
        <taxon>eudicotyledons</taxon>
        <taxon>Gunneridae</taxon>
        <taxon>Pentapetalae</taxon>
        <taxon>rosids</taxon>
        <taxon>fabids</taxon>
        <taxon>Fabales</taxon>
        <taxon>Fabaceae</taxon>
        <taxon>Caesalpinioideae</taxon>
        <taxon>Cassia clade</taxon>
        <taxon>Senna</taxon>
    </lineage>
</organism>
<dbReference type="AlphaFoldDB" id="A0A834WVS1"/>
<gene>
    <name evidence="1" type="ORF">G2W53_015490</name>
</gene>
<dbReference type="EMBL" id="JAAIUW010000005">
    <property type="protein sequence ID" value="KAF7833157.1"/>
    <property type="molecule type" value="Genomic_DNA"/>
</dbReference>
<name>A0A834WVS1_9FABA</name>
<keyword evidence="2" id="KW-1185">Reference proteome</keyword>
<evidence type="ECO:0000313" key="1">
    <source>
        <dbReference type="EMBL" id="KAF7833157.1"/>
    </source>
</evidence>
<sequence length="33" mass="3935">MGTRLCVQMQELVAKRDDDHERPWKALYMAKDV</sequence>
<accession>A0A834WVS1</accession>
<evidence type="ECO:0000313" key="2">
    <source>
        <dbReference type="Proteomes" id="UP000634136"/>
    </source>
</evidence>
<dbReference type="Proteomes" id="UP000634136">
    <property type="component" value="Unassembled WGS sequence"/>
</dbReference>
<protein>
    <submittedName>
        <fullName evidence="1">Uncharacterized protein</fullName>
    </submittedName>
</protein>